<feature type="transmembrane region" description="Helical" evidence="1">
    <location>
        <begin position="34"/>
        <end position="60"/>
    </location>
</feature>
<protein>
    <submittedName>
        <fullName evidence="2">Uncharacterized protein</fullName>
    </submittedName>
</protein>
<evidence type="ECO:0000313" key="3">
    <source>
        <dbReference type="Proteomes" id="UP000253204"/>
    </source>
</evidence>
<organism evidence="2 3">
    <name type="scientific">Vreelandella rituensis</name>
    <dbReference type="NCBI Taxonomy" id="2282306"/>
    <lineage>
        <taxon>Bacteria</taxon>
        <taxon>Pseudomonadati</taxon>
        <taxon>Pseudomonadota</taxon>
        <taxon>Gammaproteobacteria</taxon>
        <taxon>Oceanospirillales</taxon>
        <taxon>Halomonadaceae</taxon>
        <taxon>Vreelandella</taxon>
    </lineage>
</organism>
<reference evidence="2 3" key="1">
    <citation type="submission" date="2018-07" db="EMBL/GenBank/DDBJ databases">
        <title>Halomonas rutogse sp. nov., isolated from Lake TangqianCo on Tibetan Plateau.</title>
        <authorList>
            <person name="Lu H."/>
            <person name="Xing P."/>
            <person name="Wu Q."/>
        </authorList>
    </citation>
    <scope>NUCLEOTIDE SEQUENCE [LARGE SCALE GENOMIC DNA]</scope>
    <source>
        <strain evidence="2 3">TQ8S</strain>
    </source>
</reference>
<accession>A0A368UA50</accession>
<comment type="caution">
    <text evidence="2">The sequence shown here is derived from an EMBL/GenBank/DDBJ whole genome shotgun (WGS) entry which is preliminary data.</text>
</comment>
<evidence type="ECO:0000256" key="1">
    <source>
        <dbReference type="SAM" id="Phobius"/>
    </source>
</evidence>
<sequence length="110" mass="12170">MLSTLWLSAAIISPLYLRMLQWRSRRVGIAHKPAFRFCMAGAVMMSACFFLGLLMGILGMKLTYVATQLAGRLVMWGFDLQRLGTAGAPFMVIVTFLSTFLRGSSEKPSS</sequence>
<proteinExistence type="predicted"/>
<evidence type="ECO:0000313" key="2">
    <source>
        <dbReference type="EMBL" id="RCV93851.1"/>
    </source>
</evidence>
<keyword evidence="1" id="KW-0812">Transmembrane</keyword>
<feature type="transmembrane region" description="Helical" evidence="1">
    <location>
        <begin position="80"/>
        <end position="101"/>
    </location>
</feature>
<keyword evidence="1" id="KW-0472">Membrane</keyword>
<name>A0A368UA50_9GAMM</name>
<dbReference type="AlphaFoldDB" id="A0A368UA50"/>
<dbReference type="EMBL" id="QPIJ01000001">
    <property type="protein sequence ID" value="RCV93851.1"/>
    <property type="molecule type" value="Genomic_DNA"/>
</dbReference>
<keyword evidence="1" id="KW-1133">Transmembrane helix</keyword>
<dbReference type="RefSeq" id="WP_114485179.1">
    <property type="nucleotide sequence ID" value="NZ_CBCSHM010000001.1"/>
</dbReference>
<dbReference type="Proteomes" id="UP000253204">
    <property type="component" value="Unassembled WGS sequence"/>
</dbReference>
<feature type="transmembrane region" description="Helical" evidence="1">
    <location>
        <begin position="6"/>
        <end position="22"/>
    </location>
</feature>
<gene>
    <name evidence="2" type="ORF">DU506_01450</name>
</gene>
<keyword evidence="3" id="KW-1185">Reference proteome</keyword>